<dbReference type="Ensembl" id="ENSAPET00000033749.1">
    <property type="protein sequence ID" value="ENSAPEP00000032884.1"/>
    <property type="gene ID" value="ENSAPEG00000023242.1"/>
</dbReference>
<evidence type="ECO:0000259" key="2">
    <source>
        <dbReference type="PROSITE" id="PS51468"/>
    </source>
</evidence>
<dbReference type="PANTHER" id="PTHR45737:SF6">
    <property type="entry name" value="VON WILLEBRAND FACTOR A DOMAIN-CONTAINING PROTEIN 5A"/>
    <property type="match status" value="1"/>
</dbReference>
<dbReference type="PROSITE" id="PS51468">
    <property type="entry name" value="VIT"/>
    <property type="match status" value="1"/>
</dbReference>
<evidence type="ECO:0008006" key="5">
    <source>
        <dbReference type="Google" id="ProtNLM"/>
    </source>
</evidence>
<keyword evidence="4" id="KW-1185">Reference proteome</keyword>
<dbReference type="SUPFAM" id="SSF53300">
    <property type="entry name" value="vWA-like"/>
    <property type="match status" value="1"/>
</dbReference>
<dbReference type="AlphaFoldDB" id="A0A3P8U6E5"/>
<name>A0A3P8U6E5_AMPPE</name>
<evidence type="ECO:0000313" key="3">
    <source>
        <dbReference type="Ensembl" id="ENSAPEP00000032884.1"/>
    </source>
</evidence>
<accession>A0A3P8U6E5</accession>
<dbReference type="Proteomes" id="UP000265080">
    <property type="component" value="Chromosome 9"/>
</dbReference>
<proteinExistence type="predicted"/>
<reference evidence="3 4" key="1">
    <citation type="submission" date="2018-03" db="EMBL/GenBank/DDBJ databases">
        <title>Finding Nemo's genes: A chromosome-scale reference assembly of the genome of the orange clownfish Amphiprion percula.</title>
        <authorList>
            <person name="Lehmann R."/>
        </authorList>
    </citation>
    <scope>NUCLEOTIDE SEQUENCE</scope>
</reference>
<dbReference type="Gene3D" id="3.40.50.410">
    <property type="entry name" value="von Willebrand factor, type A domain"/>
    <property type="match status" value="1"/>
</dbReference>
<protein>
    <recommendedName>
        <fullName evidence="5">von Willebrand factor A domain containing 5A</fullName>
    </recommendedName>
</protein>
<dbReference type="SMART" id="SM00609">
    <property type="entry name" value="VIT"/>
    <property type="match status" value="1"/>
</dbReference>
<evidence type="ECO:0000313" key="4">
    <source>
        <dbReference type="Proteomes" id="UP000265080"/>
    </source>
</evidence>
<sequence length="775" mass="84595">MMNRCGLITVQKEPVPLQSIEVELEVRDHVATVVSTLKYQNKEDKPVEAVFVFPLPGDAAVCHFSAVIGQKEIVAEMKEKQEAREEYDDALSSGQQAFLLEESEQSPDIFSMKVGGLAPGESASIRLEYVTELAVQADDGLRFCLPAVLNPRYQPQGASVQVFSVPASLVPYTLCFCGRLFSPRPICKVESSCSLEPLQYLNTDQTQATVKLAAGHKFDRDVELVIYYKDAHQPTAVVEAGQTSAETGTLMGDPVVMVSLYPEFPQSVMSSVASCGEFVFLLDRSGSMGPSVNSKERHQTRISSARDTLLLLLKSLPMGCYFNIYSFGSSFEHIFPQSVEYSQKTMKQALKKVEEMEANLGGTEILKPLKHIYSQHCIPNQPRQLFVFTDGAVGNTKEILDVVKKNSGSHRCFSFGIGQGASSALINGLAKEGGGHAQFIRGTDRMQPKVMQSLRFALQPAVEDISVTWGLPKGVSVTVLSPPITSIFQGHRSLIYGQLTGQVAAASSHSETCLWFYLTSTPSHLFVSLIGLMMSFLSSSPGTCQSRLIFPQFQRLFQSQLIVPMAKRLLWSQLTFPLARDCSTACISFPCTSVSVFVNPQPGPLPGLQRDSAFATSLQSSPMLSIVAVENKKNDNSVFFPKTNMVISASSLDVIGCKEATAPKQPPRDPLLQLVSLQKASGCWILDPDLAAALGKTSEEVEKSKPAMVSSEVWATILALIWLHGFKMDAKEEWELLAMKAASWLRAQNAPCVPECVDAGNALLGCSLQKDALML</sequence>
<dbReference type="Pfam" id="PF13768">
    <property type="entry name" value="VWA_3"/>
    <property type="match status" value="1"/>
</dbReference>
<dbReference type="GeneTree" id="ENSGT00940000162662"/>
<dbReference type="SMART" id="SM00327">
    <property type="entry name" value="VWA"/>
    <property type="match status" value="1"/>
</dbReference>
<evidence type="ECO:0000259" key="1">
    <source>
        <dbReference type="PROSITE" id="PS50234"/>
    </source>
</evidence>
<dbReference type="PANTHER" id="PTHR45737">
    <property type="entry name" value="VON WILLEBRAND FACTOR A DOMAIN-CONTAINING PROTEIN 5A"/>
    <property type="match status" value="1"/>
</dbReference>
<reference evidence="3" key="3">
    <citation type="submission" date="2025-09" db="UniProtKB">
        <authorList>
            <consortium name="Ensembl"/>
        </authorList>
    </citation>
    <scope>IDENTIFICATION</scope>
</reference>
<organism evidence="3 4">
    <name type="scientific">Amphiprion percula</name>
    <name type="common">Orange clownfish</name>
    <name type="synonym">Lutjanus percula</name>
    <dbReference type="NCBI Taxonomy" id="161767"/>
    <lineage>
        <taxon>Eukaryota</taxon>
        <taxon>Metazoa</taxon>
        <taxon>Chordata</taxon>
        <taxon>Craniata</taxon>
        <taxon>Vertebrata</taxon>
        <taxon>Euteleostomi</taxon>
        <taxon>Actinopterygii</taxon>
        <taxon>Neopterygii</taxon>
        <taxon>Teleostei</taxon>
        <taxon>Neoteleostei</taxon>
        <taxon>Acanthomorphata</taxon>
        <taxon>Ovalentaria</taxon>
        <taxon>Pomacentridae</taxon>
        <taxon>Amphiprion</taxon>
    </lineage>
</organism>
<reference evidence="3" key="2">
    <citation type="submission" date="2025-08" db="UniProtKB">
        <authorList>
            <consortium name="Ensembl"/>
        </authorList>
    </citation>
    <scope>IDENTIFICATION</scope>
</reference>
<dbReference type="InterPro" id="IPR013694">
    <property type="entry name" value="VIT"/>
</dbReference>
<dbReference type="InterPro" id="IPR036465">
    <property type="entry name" value="vWFA_dom_sf"/>
</dbReference>
<dbReference type="Pfam" id="PF08487">
    <property type="entry name" value="VIT"/>
    <property type="match status" value="1"/>
</dbReference>
<dbReference type="PROSITE" id="PS50234">
    <property type="entry name" value="VWFA"/>
    <property type="match status" value="1"/>
</dbReference>
<dbReference type="InterPro" id="IPR002035">
    <property type="entry name" value="VWF_A"/>
</dbReference>
<feature type="domain" description="VIT" evidence="2">
    <location>
        <begin position="1"/>
        <end position="131"/>
    </location>
</feature>
<dbReference type="STRING" id="161767.ENSAPEP00000032884"/>
<feature type="domain" description="VWFA" evidence="1">
    <location>
        <begin position="277"/>
        <end position="454"/>
    </location>
</feature>